<organism evidence="1 2">
    <name type="scientific">Bradyrhizobium cytisi</name>
    <dbReference type="NCBI Taxonomy" id="515489"/>
    <lineage>
        <taxon>Bacteria</taxon>
        <taxon>Pseudomonadati</taxon>
        <taxon>Pseudomonadota</taxon>
        <taxon>Alphaproteobacteria</taxon>
        <taxon>Hyphomicrobiales</taxon>
        <taxon>Nitrobacteraceae</taxon>
        <taxon>Bradyrhizobium</taxon>
    </lineage>
</organism>
<dbReference type="Proteomes" id="UP000324853">
    <property type="component" value="Unassembled WGS sequence"/>
</dbReference>
<dbReference type="AlphaFoldDB" id="A0A5S4W3H9"/>
<gene>
    <name evidence="1" type="ORF">FXB38_37120</name>
</gene>
<comment type="caution">
    <text evidence="1">The sequence shown here is derived from an EMBL/GenBank/DDBJ whole genome shotgun (WGS) entry which is preliminary data.</text>
</comment>
<evidence type="ECO:0000313" key="2">
    <source>
        <dbReference type="Proteomes" id="UP000324853"/>
    </source>
</evidence>
<sequence>MLVRVYRTDAVRSREGRCGPAGWSGGPSTVHTATATKAEVRMVQATSCLRIRPNPSVEGSAIVHCKRRRPYELVHRGLRYGDVVAKRHTG</sequence>
<keyword evidence="2" id="KW-1185">Reference proteome</keyword>
<dbReference type="EMBL" id="VSSR01000078">
    <property type="protein sequence ID" value="TYL73280.1"/>
    <property type="molecule type" value="Genomic_DNA"/>
</dbReference>
<protein>
    <submittedName>
        <fullName evidence="1">Uncharacterized protein</fullName>
    </submittedName>
</protein>
<proteinExistence type="predicted"/>
<accession>A0A5S4W3H9</accession>
<reference evidence="1 2" key="1">
    <citation type="submission" date="2019-08" db="EMBL/GenBank/DDBJ databases">
        <title>Bradyrhizobium hipponensis sp. nov., a rhizobium isolated from a Lupinus angustifolius root nodule in Tunisia.</title>
        <authorList>
            <person name="Off K."/>
            <person name="Rejili M."/>
            <person name="Mars M."/>
            <person name="Brachmann A."/>
            <person name="Marin M."/>
        </authorList>
    </citation>
    <scope>NUCLEOTIDE SEQUENCE [LARGE SCALE GENOMIC DNA]</scope>
    <source>
        <strain evidence="1 2">CTAW11</strain>
    </source>
</reference>
<dbReference type="OrthoDB" id="8253604at2"/>
<evidence type="ECO:0000313" key="1">
    <source>
        <dbReference type="EMBL" id="TYL73280.1"/>
    </source>
</evidence>
<name>A0A5S4W3H9_9BRAD</name>